<gene>
    <name evidence="2" type="ORF">D2E76_25235</name>
</gene>
<dbReference type="RefSeq" id="WP_100472513.1">
    <property type="nucleotide sequence ID" value="NZ_QXBN01000031.1"/>
</dbReference>
<accession>A0ABD7HHZ5</accession>
<feature type="domain" description="IrrE N-terminal-like" evidence="1">
    <location>
        <begin position="88"/>
        <end position="186"/>
    </location>
</feature>
<dbReference type="EMBL" id="QXBN01000031">
    <property type="protein sequence ID" value="RIT29554.1"/>
    <property type="molecule type" value="Genomic_DNA"/>
</dbReference>
<name>A0ABD7HHZ5_9MYCO</name>
<proteinExistence type="predicted"/>
<comment type="caution">
    <text evidence="2">The sequence shown here is derived from an EMBL/GenBank/DDBJ whole genome shotgun (WGS) entry which is preliminary data.</text>
</comment>
<evidence type="ECO:0000259" key="1">
    <source>
        <dbReference type="Pfam" id="PF06114"/>
    </source>
</evidence>
<dbReference type="InterPro" id="IPR010359">
    <property type="entry name" value="IrrE_HExxH"/>
</dbReference>
<dbReference type="AlphaFoldDB" id="A0ABD7HHZ5"/>
<dbReference type="Proteomes" id="UP000284557">
    <property type="component" value="Unassembled WGS sequence"/>
</dbReference>
<sequence length="222" mass="24952">MLTRQTTQPVHHLSVLALLRACVPPRDDITFDQALQIAEHQAAKLLELHGIDDGPVPDSVITGIPHIRIIATPRLRDTASVDGASMWDAKARRWVILLNRANTIQRQRSTLAHEFKHILDHPIDNLYKATHRLRSSRQAEHAATYFAGCLLIPRELLQRAWHNGIRSPAALAKLFQASEHAITVRLRQTGLIKSQLQDSRDLYLSAPISQSPNSSQSRRYAA</sequence>
<organism evidence="2 3">
    <name type="scientific">Mycobacteroides abscessus</name>
    <dbReference type="NCBI Taxonomy" id="36809"/>
    <lineage>
        <taxon>Bacteria</taxon>
        <taxon>Bacillati</taxon>
        <taxon>Actinomycetota</taxon>
        <taxon>Actinomycetes</taxon>
        <taxon>Mycobacteriales</taxon>
        <taxon>Mycobacteriaceae</taxon>
        <taxon>Mycobacteroides</taxon>
    </lineage>
</organism>
<dbReference type="Pfam" id="PF06114">
    <property type="entry name" value="Peptidase_M78"/>
    <property type="match status" value="1"/>
</dbReference>
<dbReference type="InterPro" id="IPR052345">
    <property type="entry name" value="Rad_response_metalloprotease"/>
</dbReference>
<evidence type="ECO:0000313" key="3">
    <source>
        <dbReference type="Proteomes" id="UP000284557"/>
    </source>
</evidence>
<dbReference type="PANTHER" id="PTHR43236">
    <property type="entry name" value="ANTITOXIN HIGA1"/>
    <property type="match status" value="1"/>
</dbReference>
<evidence type="ECO:0000313" key="2">
    <source>
        <dbReference type="EMBL" id="RIT29554.1"/>
    </source>
</evidence>
<reference evidence="2 3" key="1">
    <citation type="submission" date="2018-08" db="EMBL/GenBank/DDBJ databases">
        <title>Linezolid Resistance in Mycobacterium abscessus: MIC Distribution and Comprehensive Investigation of Resistance Mechanisms.</title>
        <authorList>
            <person name="Ye M."/>
            <person name="Xu L."/>
            <person name="Zou Y."/>
            <person name="Li B."/>
            <person name="Guo Q."/>
            <person name="Zhang Y."/>
            <person name="Zhan M."/>
            <person name="Xu B."/>
            <person name="Yu F."/>
            <person name="Zhang Z."/>
            <person name="Chu H."/>
        </authorList>
    </citation>
    <scope>NUCLEOTIDE SEQUENCE [LARGE SCALE GENOMIC DNA]</scope>
    <source>
        <strain evidence="2 3">G143</strain>
    </source>
</reference>
<protein>
    <submittedName>
        <fullName evidence="2">ImmA/IrrE family metallo-endopeptidase</fullName>
    </submittedName>
</protein>
<dbReference type="PANTHER" id="PTHR43236:SF1">
    <property type="entry name" value="BLL7220 PROTEIN"/>
    <property type="match status" value="1"/>
</dbReference>
<dbReference type="Gene3D" id="1.10.10.2910">
    <property type="match status" value="1"/>
</dbReference>